<gene>
    <name evidence="1" type="ORF">BU14_0240s0007</name>
</gene>
<proteinExistence type="predicted"/>
<name>A0A1X6P376_PORUM</name>
<sequence>MSCGVAGLTMLATSPPLRAHLWASHAPLLRTQAAAYACAAVLIILFLRDGSENPLRTLLRWSRLLTTAIVFVADKKMKVDRASFFAALRLRNAPLAAAIEAAPDTAADDGESRVRRRRLVRMAALRGAGFVLSKLLPAAVKPAASAAIQYATLRPVLGDGFSLSLAALSLLPASIRDVTAADDVLEAAGEALRDALDAGKDAVRPYYRRLPGPSRRYLYARYGGYLSGCGFLYSLLMQVPGVAVVANVAANVAAAVQVEDILSRNASKVESVPLLGEDVVVGQKLARGVPKE</sequence>
<protein>
    <submittedName>
        <fullName evidence="1">Uncharacterized protein</fullName>
    </submittedName>
</protein>
<dbReference type="EMBL" id="KV918907">
    <property type="protein sequence ID" value="OSX75329.1"/>
    <property type="molecule type" value="Genomic_DNA"/>
</dbReference>
<organism evidence="1 2">
    <name type="scientific">Porphyra umbilicalis</name>
    <name type="common">Purple laver</name>
    <name type="synonym">Red alga</name>
    <dbReference type="NCBI Taxonomy" id="2786"/>
    <lineage>
        <taxon>Eukaryota</taxon>
        <taxon>Rhodophyta</taxon>
        <taxon>Bangiophyceae</taxon>
        <taxon>Bangiales</taxon>
        <taxon>Bangiaceae</taxon>
        <taxon>Porphyra</taxon>
    </lineage>
</organism>
<keyword evidence="2" id="KW-1185">Reference proteome</keyword>
<dbReference type="Proteomes" id="UP000218209">
    <property type="component" value="Unassembled WGS sequence"/>
</dbReference>
<accession>A0A1X6P376</accession>
<evidence type="ECO:0000313" key="1">
    <source>
        <dbReference type="EMBL" id="OSX75329.1"/>
    </source>
</evidence>
<reference evidence="1 2" key="1">
    <citation type="submission" date="2017-03" db="EMBL/GenBank/DDBJ databases">
        <title>WGS assembly of Porphyra umbilicalis.</title>
        <authorList>
            <person name="Brawley S.H."/>
            <person name="Blouin N.A."/>
            <person name="Ficko-Blean E."/>
            <person name="Wheeler G.L."/>
            <person name="Lohr M."/>
            <person name="Goodson H.V."/>
            <person name="Jenkins J.W."/>
            <person name="Blaby-Haas C.E."/>
            <person name="Helliwell K.E."/>
            <person name="Chan C."/>
            <person name="Marriage T."/>
            <person name="Bhattacharya D."/>
            <person name="Klein A.S."/>
            <person name="Badis Y."/>
            <person name="Brodie J."/>
            <person name="Cao Y."/>
            <person name="Collen J."/>
            <person name="Dittami S.M."/>
            <person name="Gachon C.M."/>
            <person name="Green B.R."/>
            <person name="Karpowicz S."/>
            <person name="Kim J.W."/>
            <person name="Kudahl U."/>
            <person name="Lin S."/>
            <person name="Michel G."/>
            <person name="Mittag M."/>
            <person name="Olson B.J."/>
            <person name="Pangilinan J."/>
            <person name="Peng Y."/>
            <person name="Qiu H."/>
            <person name="Shu S."/>
            <person name="Singer J.T."/>
            <person name="Smith A.G."/>
            <person name="Sprecher B.N."/>
            <person name="Wagner V."/>
            <person name="Wang W."/>
            <person name="Wang Z.-Y."/>
            <person name="Yan J."/>
            <person name="Yarish C."/>
            <person name="Zoeuner-Riek S."/>
            <person name="Zhuang Y."/>
            <person name="Zou Y."/>
            <person name="Lindquist E.A."/>
            <person name="Grimwood J."/>
            <person name="Barry K."/>
            <person name="Rokhsar D.S."/>
            <person name="Schmutz J."/>
            <person name="Stiller J.W."/>
            <person name="Grossman A.R."/>
            <person name="Prochnik S.E."/>
        </authorList>
    </citation>
    <scope>NUCLEOTIDE SEQUENCE [LARGE SCALE GENOMIC DNA]</scope>
    <source>
        <strain evidence="1">4086291</strain>
    </source>
</reference>
<evidence type="ECO:0000313" key="2">
    <source>
        <dbReference type="Proteomes" id="UP000218209"/>
    </source>
</evidence>
<dbReference type="AlphaFoldDB" id="A0A1X6P376"/>